<protein>
    <submittedName>
        <fullName evidence="1">Glycosyltransferase involved in cell wall bisynthesis</fullName>
    </submittedName>
</protein>
<evidence type="ECO:0000313" key="2">
    <source>
        <dbReference type="Proteomes" id="UP000183471"/>
    </source>
</evidence>
<dbReference type="Pfam" id="PF13704">
    <property type="entry name" value="Glyco_tranf_2_4"/>
    <property type="match status" value="1"/>
</dbReference>
<dbReference type="SUPFAM" id="SSF53448">
    <property type="entry name" value="Nucleotide-diphospho-sugar transferases"/>
    <property type="match status" value="1"/>
</dbReference>
<evidence type="ECO:0000313" key="1">
    <source>
        <dbReference type="EMBL" id="SDQ25361.1"/>
    </source>
</evidence>
<name>A0ABY0T5E4_9PROT</name>
<dbReference type="EMBL" id="FNKY01000001">
    <property type="protein sequence ID" value="SDQ25361.1"/>
    <property type="molecule type" value="Genomic_DNA"/>
</dbReference>
<sequence>MIIHIYSLCWNEERMLPYYFRHYNSIADRFFIFDDASTDASLEILTKHPKVELDRFHKQTDSLVGSAAMFNDNIWKRSRKKADWVIICSMDEHLYHPDLLGYLQQCRKAGITAIPPAEGYQMVSDSFPDSDERLCDLITRGMRFKKMDKFCIFNPDAIEETNFVPGRHKADPSGRVVFPKKRDLKLLHYKYLGLDYLITRYAELRTGLSRVDLEKRWGRQYLLDREKIEKEFLAVREASSEISLSTVTSKVSPMGNFEYQFRKTLRNFKERWRAFMKSRKTK</sequence>
<dbReference type="Proteomes" id="UP000183471">
    <property type="component" value="Unassembled WGS sequence"/>
</dbReference>
<organism evidence="1 2">
    <name type="scientific">Nitrosospira multiformis</name>
    <dbReference type="NCBI Taxonomy" id="1231"/>
    <lineage>
        <taxon>Bacteria</taxon>
        <taxon>Pseudomonadati</taxon>
        <taxon>Pseudomonadota</taxon>
        <taxon>Betaproteobacteria</taxon>
        <taxon>Nitrosomonadales</taxon>
        <taxon>Nitrosomonadaceae</taxon>
        <taxon>Nitrosospira</taxon>
    </lineage>
</organism>
<keyword evidence="2" id="KW-1185">Reference proteome</keyword>
<proteinExistence type="predicted"/>
<reference evidence="1 2" key="1">
    <citation type="submission" date="2016-10" db="EMBL/GenBank/DDBJ databases">
        <authorList>
            <person name="Varghese N."/>
            <person name="Submissions S."/>
        </authorList>
    </citation>
    <scope>NUCLEOTIDE SEQUENCE [LARGE SCALE GENOMIC DNA]</scope>
    <source>
        <strain evidence="1 2">Nl1</strain>
    </source>
</reference>
<gene>
    <name evidence="1" type="ORF">SAMN05216402_0028</name>
</gene>
<dbReference type="InterPro" id="IPR029044">
    <property type="entry name" value="Nucleotide-diphossugar_trans"/>
</dbReference>
<accession>A0ABY0T5E4</accession>
<comment type="caution">
    <text evidence="1">The sequence shown here is derived from an EMBL/GenBank/DDBJ whole genome shotgun (WGS) entry which is preliminary data.</text>
</comment>